<keyword evidence="2" id="KW-1185">Reference proteome</keyword>
<evidence type="ECO:0008006" key="3">
    <source>
        <dbReference type="Google" id="ProtNLM"/>
    </source>
</evidence>
<dbReference type="AlphaFoldDB" id="A0A0P1FGL8"/>
<dbReference type="STRING" id="321267.SHM7688_02557"/>
<dbReference type="EMBL" id="CYPW01000025">
    <property type="protein sequence ID" value="CUH53105.1"/>
    <property type="molecule type" value="Genomic_DNA"/>
</dbReference>
<dbReference type="Pfam" id="PF09601">
    <property type="entry name" value="DUF2459"/>
    <property type="match status" value="1"/>
</dbReference>
<name>A0A0P1FGL8_9RHOB</name>
<dbReference type="InterPro" id="IPR011727">
    <property type="entry name" value="CHP02117"/>
</dbReference>
<proteinExistence type="predicted"/>
<reference evidence="1 2" key="1">
    <citation type="submission" date="2015-09" db="EMBL/GenBank/DDBJ databases">
        <authorList>
            <consortium name="Swine Surveillance"/>
        </authorList>
    </citation>
    <scope>NUCLEOTIDE SEQUENCE [LARGE SCALE GENOMIC DNA]</scope>
    <source>
        <strain evidence="1 2">CECT 7688</strain>
    </source>
</reference>
<dbReference type="Proteomes" id="UP000054823">
    <property type="component" value="Unassembled WGS sequence"/>
</dbReference>
<evidence type="ECO:0000313" key="2">
    <source>
        <dbReference type="Proteomes" id="UP000054823"/>
    </source>
</evidence>
<gene>
    <name evidence="1" type="ORF">SHM7688_02557</name>
</gene>
<organism evidence="1 2">
    <name type="scientific">Shimia marina</name>
    <dbReference type="NCBI Taxonomy" id="321267"/>
    <lineage>
        <taxon>Bacteria</taxon>
        <taxon>Pseudomonadati</taxon>
        <taxon>Pseudomonadota</taxon>
        <taxon>Alphaproteobacteria</taxon>
        <taxon>Rhodobacterales</taxon>
        <taxon>Roseobacteraceae</taxon>
    </lineage>
</organism>
<sequence>MERFGEGLAEAWLVQFPDADWFEFGWGDAGFYFEVPTFDDVTLSIGARALLMPSPSVLHIATGRGSPVEVFAASDHVALKLSDQALSDVLKFVERSAVSPDQLVPVLYGVSAFYDGRGKYHLFQTCNSWVSQVLRAGGLASAPGPSVISGGLLWDLQRRYGRT</sequence>
<evidence type="ECO:0000313" key="1">
    <source>
        <dbReference type="EMBL" id="CUH53105.1"/>
    </source>
</evidence>
<protein>
    <recommendedName>
        <fullName evidence="3">DUF2459 domain-containing protein</fullName>
    </recommendedName>
</protein>
<accession>A0A0P1FGL8</accession>